<dbReference type="GO" id="GO:0070492">
    <property type="term" value="F:oligosaccharide binding"/>
    <property type="evidence" value="ECO:0007669"/>
    <property type="project" value="TreeGrafter"/>
</dbReference>
<dbReference type="AlphaFoldDB" id="A0A1U7DH91"/>
<dbReference type="GO" id="GO:0045335">
    <property type="term" value="C:phagocytic vesicle"/>
    <property type="evidence" value="ECO:0007669"/>
    <property type="project" value="TreeGrafter"/>
</dbReference>
<sequence length="117" mass="13390">MRKFPSQHIGIEQGEPVLFSDYEDDGPMWTGQGPREFRRPVTFSEVFAAPPSVQVSIAMWDMDNARNQRADISAEEITPEGFEIVFRTWGDTRVARIRAAWTAIGPVPDSEDEWKLY</sequence>
<proteinExistence type="predicted"/>
<dbReference type="Gene3D" id="2.60.40.2080">
    <property type="match status" value="1"/>
</dbReference>
<evidence type="ECO:0000313" key="1">
    <source>
        <dbReference type="EMBL" id="APX89248.1"/>
    </source>
</evidence>
<accession>A0A2M9DEF6</accession>
<name>A0A1U7DH91_9RHOB</name>
<dbReference type="GO" id="GO:0009986">
    <property type="term" value="C:cell surface"/>
    <property type="evidence" value="ECO:0007669"/>
    <property type="project" value="TreeGrafter"/>
</dbReference>
<dbReference type="SUPFAM" id="SSF141086">
    <property type="entry name" value="Agglutinin HPA-like"/>
    <property type="match status" value="1"/>
</dbReference>
<dbReference type="Proteomes" id="UP000187266">
    <property type="component" value="Chromosome"/>
</dbReference>
<dbReference type="PANTHER" id="PTHR46938">
    <property type="entry name" value="DISCOIDIN-1 SUBUNIT A-RELATED-RELATED"/>
    <property type="match status" value="1"/>
</dbReference>
<dbReference type="InterPro" id="IPR019019">
    <property type="entry name" value="H-type_lectin_domain"/>
</dbReference>
<dbReference type="PANTHER" id="PTHR46938:SF1">
    <property type="entry name" value="DISCOIDIN-1 SUBUNIT A-RELATED"/>
    <property type="match status" value="1"/>
</dbReference>
<dbReference type="GO" id="GO:0098609">
    <property type="term" value="P:cell-cell adhesion"/>
    <property type="evidence" value="ECO:0007669"/>
    <property type="project" value="TreeGrafter"/>
</dbReference>
<dbReference type="GO" id="GO:0098636">
    <property type="term" value="C:protein complex involved in cell adhesion"/>
    <property type="evidence" value="ECO:0007669"/>
    <property type="project" value="TreeGrafter"/>
</dbReference>
<keyword evidence="2" id="KW-1185">Reference proteome</keyword>
<dbReference type="InterPro" id="IPR052487">
    <property type="entry name" value="Galactose-binding_lectin"/>
</dbReference>
<reference evidence="1 2" key="1">
    <citation type="submission" date="2017-01" db="EMBL/GenBank/DDBJ databases">
        <title>Genomic analysis of Xuhuaishuia manganoxidans DY6-4.</title>
        <authorList>
            <person name="Wang X."/>
        </authorList>
    </citation>
    <scope>NUCLEOTIDE SEQUENCE [LARGE SCALE GENOMIC DNA]</scope>
    <source>
        <strain evidence="1 2">DY6-4</strain>
    </source>
</reference>
<dbReference type="STRING" id="1267768.BV394_05550"/>
<dbReference type="GO" id="GO:0030247">
    <property type="term" value="F:polysaccharide binding"/>
    <property type="evidence" value="ECO:0007669"/>
    <property type="project" value="TreeGrafter"/>
</dbReference>
<accession>A0A1U7DH91</accession>
<dbReference type="InterPro" id="IPR037221">
    <property type="entry name" value="H-type_lectin_dom_sf"/>
</dbReference>
<dbReference type="EMBL" id="CP019124">
    <property type="protein sequence ID" value="APX89248.1"/>
    <property type="molecule type" value="Genomic_DNA"/>
</dbReference>
<organism evidence="1 2">
    <name type="scientific">Brevirhabdus pacifica</name>
    <dbReference type="NCBI Taxonomy" id="1267768"/>
    <lineage>
        <taxon>Bacteria</taxon>
        <taxon>Pseudomonadati</taxon>
        <taxon>Pseudomonadota</taxon>
        <taxon>Alphaproteobacteria</taxon>
        <taxon>Rhodobacterales</taxon>
        <taxon>Paracoccaceae</taxon>
        <taxon>Brevirhabdus</taxon>
    </lineage>
</organism>
<dbReference type="GO" id="GO:0046871">
    <property type="term" value="F:N-acetylgalactosamine binding"/>
    <property type="evidence" value="ECO:0007669"/>
    <property type="project" value="TreeGrafter"/>
</dbReference>
<gene>
    <name evidence="1" type="ORF">BV394_05550</name>
</gene>
<evidence type="ECO:0000313" key="2">
    <source>
        <dbReference type="Proteomes" id="UP000187266"/>
    </source>
</evidence>
<dbReference type="Pfam" id="PF09458">
    <property type="entry name" value="H_lectin"/>
    <property type="match status" value="1"/>
</dbReference>
<dbReference type="RefSeq" id="WP_076979271.1">
    <property type="nucleotide sequence ID" value="NZ_CP019124.1"/>
</dbReference>
<dbReference type="OrthoDB" id="7658568at2"/>
<protein>
    <submittedName>
        <fullName evidence="1">Uncharacterized protein</fullName>
    </submittedName>
</protein>